<dbReference type="Pfam" id="PF00093">
    <property type="entry name" value="VWC"/>
    <property type="match status" value="1"/>
</dbReference>
<dbReference type="PANTHER" id="PTHR46526">
    <property type="entry name" value="CHORDIN"/>
    <property type="match status" value="1"/>
</dbReference>
<dbReference type="PROSITE" id="PS01208">
    <property type="entry name" value="VWFC_1"/>
    <property type="match status" value="1"/>
</dbReference>
<dbReference type="SUPFAM" id="SSF57603">
    <property type="entry name" value="FnI-like domain"/>
    <property type="match status" value="1"/>
</dbReference>
<dbReference type="GO" id="GO:0005615">
    <property type="term" value="C:extracellular space"/>
    <property type="evidence" value="ECO:0007669"/>
    <property type="project" value="TreeGrafter"/>
</dbReference>
<accession>A0A8T2PFC5</accession>
<comment type="caution">
    <text evidence="3">The sequence shown here is derived from an EMBL/GenBank/DDBJ whole genome shotgun (WGS) entry which is preliminary data.</text>
</comment>
<proteinExistence type="predicted"/>
<dbReference type="EMBL" id="JAFBMS010000011">
    <property type="protein sequence ID" value="KAG9348178.1"/>
    <property type="molecule type" value="Genomic_DNA"/>
</dbReference>
<organism evidence="3 4">
    <name type="scientific">Albula glossodonta</name>
    <name type="common">roundjaw bonefish</name>
    <dbReference type="NCBI Taxonomy" id="121402"/>
    <lineage>
        <taxon>Eukaryota</taxon>
        <taxon>Metazoa</taxon>
        <taxon>Chordata</taxon>
        <taxon>Craniata</taxon>
        <taxon>Vertebrata</taxon>
        <taxon>Euteleostomi</taxon>
        <taxon>Actinopterygii</taxon>
        <taxon>Neopterygii</taxon>
        <taxon>Teleostei</taxon>
        <taxon>Albuliformes</taxon>
        <taxon>Albulidae</taxon>
        <taxon>Albula</taxon>
    </lineage>
</organism>
<dbReference type="GO" id="GO:0009953">
    <property type="term" value="P:dorsal/ventral pattern formation"/>
    <property type="evidence" value="ECO:0007669"/>
    <property type="project" value="TreeGrafter"/>
</dbReference>
<evidence type="ECO:0000313" key="4">
    <source>
        <dbReference type="Proteomes" id="UP000824540"/>
    </source>
</evidence>
<dbReference type="Proteomes" id="UP000824540">
    <property type="component" value="Unassembled WGS sequence"/>
</dbReference>
<feature type="compositionally biased region" description="Basic and acidic residues" evidence="1">
    <location>
        <begin position="231"/>
        <end position="267"/>
    </location>
</feature>
<dbReference type="AlphaFoldDB" id="A0A8T2PFC5"/>
<feature type="compositionally biased region" description="Basic and acidic residues" evidence="1">
    <location>
        <begin position="146"/>
        <end position="161"/>
    </location>
</feature>
<feature type="domain" description="VWFC" evidence="2">
    <location>
        <begin position="72"/>
        <end position="136"/>
    </location>
</feature>
<feature type="compositionally biased region" description="Polar residues" evidence="1">
    <location>
        <begin position="164"/>
        <end position="179"/>
    </location>
</feature>
<reference evidence="3" key="1">
    <citation type="thesis" date="2021" institute="BYU ScholarsArchive" country="Provo, UT, USA">
        <title>Applications of and Algorithms for Genome Assembly and Genomic Analyses with an Emphasis on Marine Teleosts.</title>
        <authorList>
            <person name="Pickett B.D."/>
        </authorList>
    </citation>
    <scope>NUCLEOTIDE SEQUENCE</scope>
    <source>
        <strain evidence="3">HI-2016</strain>
    </source>
</reference>
<dbReference type="SMART" id="SM00214">
    <property type="entry name" value="VWC"/>
    <property type="match status" value="1"/>
</dbReference>
<dbReference type="InterPro" id="IPR052278">
    <property type="entry name" value="Chordin-like_regulators"/>
</dbReference>
<dbReference type="GO" id="GO:0036122">
    <property type="term" value="F:BMP binding"/>
    <property type="evidence" value="ECO:0007669"/>
    <property type="project" value="TreeGrafter"/>
</dbReference>
<sequence>MSWHGSNLKAPNMGVSNMLLSAPVRQGSTGEVHCEKVTKPIRRSPSDCCKECPEDERRLLDHTDMMQSDGTPLCKFGKNYYQNTHNWHPHVPLFGEMKCITCWCDHGVTKCQRKACPVLTCSNIVRKEGKCCPECSGTSQNCTLARGKEREREHSVDDRRTPKGRNSTASPAPNQSANQLHMLHSPSVPDSAHPGVPAQPRPEPHFNAVDSKANTQELCFTDFLPFHFSSLRESDRGGHRMREREREKERESDRGRQRERVKAEHSSLKPSGLFQPCGAGLEHLGDSASYLYNTPETHLHLSVLCLSAVFPVLQQDCGNEFHVGGNVTNRRSGGGRVSAGGGSPAVSYPPSLPAPYATHAPCVPFQRVLPALTLQGSAGRLTSCWCSLHPLQGCVGTVAKPTDCAIFRGCANTCCSLSVRETDWKAISQKGGAKIRVKGQR</sequence>
<name>A0A8T2PFC5_9TELE</name>
<gene>
    <name evidence="3" type="ORF">JZ751_001913</name>
</gene>
<feature type="region of interest" description="Disordered" evidence="1">
    <location>
        <begin position="146"/>
        <end position="208"/>
    </location>
</feature>
<dbReference type="GO" id="GO:0030514">
    <property type="term" value="P:negative regulation of BMP signaling pathway"/>
    <property type="evidence" value="ECO:0007669"/>
    <property type="project" value="TreeGrafter"/>
</dbReference>
<feature type="region of interest" description="Disordered" evidence="1">
    <location>
        <begin position="231"/>
        <end position="269"/>
    </location>
</feature>
<evidence type="ECO:0000313" key="3">
    <source>
        <dbReference type="EMBL" id="KAG9348178.1"/>
    </source>
</evidence>
<dbReference type="PANTHER" id="PTHR46526:SF1">
    <property type="entry name" value="CHORDIN"/>
    <property type="match status" value="1"/>
</dbReference>
<keyword evidence="4" id="KW-1185">Reference proteome</keyword>
<evidence type="ECO:0000256" key="1">
    <source>
        <dbReference type="SAM" id="MobiDB-lite"/>
    </source>
</evidence>
<dbReference type="InterPro" id="IPR001007">
    <property type="entry name" value="VWF_dom"/>
</dbReference>
<dbReference type="OrthoDB" id="9829321at2759"/>
<protein>
    <recommendedName>
        <fullName evidence="2">VWFC domain-containing protein</fullName>
    </recommendedName>
</protein>
<evidence type="ECO:0000259" key="2">
    <source>
        <dbReference type="PROSITE" id="PS50184"/>
    </source>
</evidence>
<dbReference type="PROSITE" id="PS50184">
    <property type="entry name" value="VWFC_2"/>
    <property type="match status" value="1"/>
</dbReference>
<dbReference type="Gene3D" id="6.20.200.20">
    <property type="match status" value="1"/>
</dbReference>